<dbReference type="PANTHER" id="PTHR43289:SF34">
    <property type="entry name" value="SERINE_THREONINE-PROTEIN KINASE YBDM-RELATED"/>
    <property type="match status" value="1"/>
</dbReference>
<dbReference type="PROSITE" id="PS00107">
    <property type="entry name" value="PROTEIN_KINASE_ATP"/>
    <property type="match status" value="1"/>
</dbReference>
<dbReference type="SMART" id="SM00220">
    <property type="entry name" value="S_TKc"/>
    <property type="match status" value="1"/>
</dbReference>
<dbReference type="InterPro" id="IPR011009">
    <property type="entry name" value="Kinase-like_dom_sf"/>
</dbReference>
<organism evidence="8 9">
    <name type="scientific">Streptomyces thermocoprophilus</name>
    <dbReference type="NCBI Taxonomy" id="78356"/>
    <lineage>
        <taxon>Bacteria</taxon>
        <taxon>Bacillati</taxon>
        <taxon>Actinomycetota</taxon>
        <taxon>Actinomycetes</taxon>
        <taxon>Kitasatosporales</taxon>
        <taxon>Streptomycetaceae</taxon>
        <taxon>Streptomyces</taxon>
    </lineage>
</organism>
<accession>A0ABV5VFL0</accession>
<name>A0ABV5VFL0_9ACTN</name>
<dbReference type="PROSITE" id="PS50011">
    <property type="entry name" value="PROTEIN_KINASE_DOM"/>
    <property type="match status" value="1"/>
</dbReference>
<dbReference type="Gene3D" id="2.40.128.630">
    <property type="match status" value="1"/>
</dbReference>
<dbReference type="InterPro" id="IPR008271">
    <property type="entry name" value="Ser/Thr_kinase_AS"/>
</dbReference>
<dbReference type="Pfam" id="PF13360">
    <property type="entry name" value="PQQ_2"/>
    <property type="match status" value="2"/>
</dbReference>
<dbReference type="InterPro" id="IPR000719">
    <property type="entry name" value="Prot_kinase_dom"/>
</dbReference>
<evidence type="ECO:0000256" key="1">
    <source>
        <dbReference type="ARBA" id="ARBA00022679"/>
    </source>
</evidence>
<dbReference type="Gene3D" id="3.30.200.20">
    <property type="entry name" value="Phosphorylase Kinase, domain 1"/>
    <property type="match status" value="1"/>
</dbReference>
<dbReference type="InterPro" id="IPR015943">
    <property type="entry name" value="WD40/YVTN_repeat-like_dom_sf"/>
</dbReference>
<dbReference type="PROSITE" id="PS00108">
    <property type="entry name" value="PROTEIN_KINASE_ST"/>
    <property type="match status" value="1"/>
</dbReference>
<keyword evidence="4 5" id="KW-0067">ATP-binding</keyword>
<feature type="compositionally biased region" description="Low complexity" evidence="6">
    <location>
        <begin position="475"/>
        <end position="487"/>
    </location>
</feature>
<feature type="domain" description="Protein kinase" evidence="7">
    <location>
        <begin position="15"/>
        <end position="271"/>
    </location>
</feature>
<gene>
    <name evidence="8" type="ORF">ACFFRO_15970</name>
</gene>
<sequence>MQALRATDPRRIGPYEVVGRLGAGGMGEVYLAVSRAGLRLAVKVVRAEHAEDRTFRARFRHEVRAAQTVGGAGTYTARVVDADTEAERPWMATEFVDGPNLRDAVLDGGPLPLDGVRALAAALGEALAAIHAKGMVHRDLKPSNILLAPDGPRVIDFGIVRALEATSLTRTGTVVGSVGYVSPEQIRNGGEVGPPSDVFSLGAVLAYASAGREPFGEGQDSVVLLRILTRDYDLTGVPDGIRPLVEACFAEDPQKRPTPQRVIVAVGHTPTTLRSSLRPGWYRQVPEPATGAGPERWLPARDSGERPSGVEYVAPPTVADMPVRERPGAPDAAPGASGSASDAPAVPAAAPDAHGVPGVPAPASEVPAVSSPAPDAPVPARGAEESPAAGAVASPAPVGERRAGVAEPAPAVIPEQAQAHSPAPAPDAEASPEPAPDRATAPAPDRAAEAPRVPAPASPSAPAADAPAPAPAAPAGPGALPADTPADTPGPPSAEGPARRRVLGMLAGGAVTAAAGAGGWWLWGRNRTDSGAVGPDETDETGDAAEPGRTPRASGTGGATGKPVLLWQYDVGGLGGIDGPCAAVSPDGSTVYAASVDGTLHAVSADGVKRWSVKLSGQASTPVATSAGVFCIAWQDEENGSRKLYALRPDGARRWERTLGVNGYDRPTLLDGDILVALGDSDAGGLRRITADGSTVWTATTPAGPTDTPLVADGVVYTGSYGDRLLALNASDGTRRWSVPGGLDVAAPVLAGDILVAHSGGETNRHAFRRRDGKLLWEKTGEENGLLLPGDDDLVIAVSAGTLQGLRAADGSIAWTYYLPEAAADPGVGVSGGIVYARVKDQLHAVGTDGKARWTATVGSAAEEDAAHGPLVHGRRIYVSSGTGIAAVDLPA</sequence>
<keyword evidence="1" id="KW-0808">Transferase</keyword>
<evidence type="ECO:0000256" key="2">
    <source>
        <dbReference type="ARBA" id="ARBA00022741"/>
    </source>
</evidence>
<evidence type="ECO:0000256" key="5">
    <source>
        <dbReference type="PROSITE-ProRule" id="PRU10141"/>
    </source>
</evidence>
<dbReference type="SUPFAM" id="SSF50998">
    <property type="entry name" value="Quinoprotein alcohol dehydrogenase-like"/>
    <property type="match status" value="2"/>
</dbReference>
<evidence type="ECO:0000313" key="9">
    <source>
        <dbReference type="Proteomes" id="UP001589703"/>
    </source>
</evidence>
<dbReference type="PANTHER" id="PTHR43289">
    <property type="entry name" value="MITOGEN-ACTIVATED PROTEIN KINASE KINASE KINASE 20-RELATED"/>
    <property type="match status" value="1"/>
</dbReference>
<evidence type="ECO:0000256" key="6">
    <source>
        <dbReference type="SAM" id="MobiDB-lite"/>
    </source>
</evidence>
<comment type="caution">
    <text evidence="8">The sequence shown here is derived from an EMBL/GenBank/DDBJ whole genome shotgun (WGS) entry which is preliminary data.</text>
</comment>
<reference evidence="8 9" key="1">
    <citation type="submission" date="2024-09" db="EMBL/GenBank/DDBJ databases">
        <authorList>
            <person name="Sun Q."/>
            <person name="Mori K."/>
        </authorList>
    </citation>
    <scope>NUCLEOTIDE SEQUENCE [LARGE SCALE GENOMIC DNA]</scope>
    <source>
        <strain evidence="8 9">JCM 10918</strain>
    </source>
</reference>
<evidence type="ECO:0000259" key="7">
    <source>
        <dbReference type="PROSITE" id="PS50011"/>
    </source>
</evidence>
<feature type="compositionally biased region" description="Low complexity" evidence="6">
    <location>
        <begin position="385"/>
        <end position="398"/>
    </location>
</feature>
<keyword evidence="9" id="KW-1185">Reference proteome</keyword>
<keyword evidence="3" id="KW-0418">Kinase</keyword>
<feature type="region of interest" description="Disordered" evidence="6">
    <location>
        <begin position="282"/>
        <end position="498"/>
    </location>
</feature>
<proteinExistence type="predicted"/>
<dbReference type="RefSeq" id="WP_385859146.1">
    <property type="nucleotide sequence ID" value="NZ_JBHMAR010000017.1"/>
</dbReference>
<dbReference type="Proteomes" id="UP001589703">
    <property type="component" value="Unassembled WGS sequence"/>
</dbReference>
<dbReference type="InterPro" id="IPR017441">
    <property type="entry name" value="Protein_kinase_ATP_BS"/>
</dbReference>
<dbReference type="Gene3D" id="1.10.510.10">
    <property type="entry name" value="Transferase(Phosphotransferase) domain 1"/>
    <property type="match status" value="1"/>
</dbReference>
<keyword evidence="2 5" id="KW-0547">Nucleotide-binding</keyword>
<feature type="binding site" evidence="5">
    <location>
        <position position="43"/>
    </location>
    <ligand>
        <name>ATP</name>
        <dbReference type="ChEBI" id="CHEBI:30616"/>
    </ligand>
</feature>
<feature type="region of interest" description="Disordered" evidence="6">
    <location>
        <begin position="528"/>
        <end position="561"/>
    </location>
</feature>
<dbReference type="InterPro" id="IPR011047">
    <property type="entry name" value="Quinoprotein_ADH-like_sf"/>
</dbReference>
<dbReference type="InterPro" id="IPR018391">
    <property type="entry name" value="PQQ_b-propeller_rpt"/>
</dbReference>
<evidence type="ECO:0000256" key="3">
    <source>
        <dbReference type="ARBA" id="ARBA00022777"/>
    </source>
</evidence>
<feature type="compositionally biased region" description="Low complexity" evidence="6">
    <location>
        <begin position="329"/>
        <end position="373"/>
    </location>
</feature>
<protein>
    <submittedName>
        <fullName evidence="8">PQQ-binding-like beta-propeller repeat protein</fullName>
    </submittedName>
</protein>
<dbReference type="EMBL" id="JBHMAR010000017">
    <property type="protein sequence ID" value="MFB9736611.1"/>
    <property type="molecule type" value="Genomic_DNA"/>
</dbReference>
<feature type="compositionally biased region" description="Low complexity" evidence="6">
    <location>
        <begin position="426"/>
        <end position="445"/>
    </location>
</feature>
<dbReference type="CDD" id="cd14014">
    <property type="entry name" value="STKc_PknB_like"/>
    <property type="match status" value="1"/>
</dbReference>
<dbReference type="Pfam" id="PF00069">
    <property type="entry name" value="Pkinase"/>
    <property type="match status" value="1"/>
</dbReference>
<dbReference type="Gene3D" id="2.130.10.10">
    <property type="entry name" value="YVTN repeat-like/Quinoprotein amine dehydrogenase"/>
    <property type="match status" value="1"/>
</dbReference>
<dbReference type="SUPFAM" id="SSF56112">
    <property type="entry name" value="Protein kinase-like (PK-like)"/>
    <property type="match status" value="1"/>
</dbReference>
<evidence type="ECO:0000313" key="8">
    <source>
        <dbReference type="EMBL" id="MFB9736611.1"/>
    </source>
</evidence>
<dbReference type="SMART" id="SM00564">
    <property type="entry name" value="PQQ"/>
    <property type="match status" value="6"/>
</dbReference>
<dbReference type="InterPro" id="IPR002372">
    <property type="entry name" value="PQQ_rpt_dom"/>
</dbReference>
<evidence type="ECO:0000256" key="4">
    <source>
        <dbReference type="ARBA" id="ARBA00022840"/>
    </source>
</evidence>